<evidence type="ECO:0000259" key="1">
    <source>
        <dbReference type="Pfam" id="PF18701"/>
    </source>
</evidence>
<reference evidence="2 3" key="1">
    <citation type="journal article" date="2023" name="Sci. Data">
        <title>Genome assembly of the Korean intertidal mud-creeper Batillaria attramentaria.</title>
        <authorList>
            <person name="Patra A.K."/>
            <person name="Ho P.T."/>
            <person name="Jun S."/>
            <person name="Lee S.J."/>
            <person name="Kim Y."/>
            <person name="Won Y.J."/>
        </authorList>
    </citation>
    <scope>NUCLEOTIDE SEQUENCE [LARGE SCALE GENOMIC DNA]</scope>
    <source>
        <strain evidence="2">Wonlab-2016</strain>
    </source>
</reference>
<evidence type="ECO:0000313" key="2">
    <source>
        <dbReference type="EMBL" id="KAK7465060.1"/>
    </source>
</evidence>
<dbReference type="EMBL" id="JACVVK020000579">
    <property type="protein sequence ID" value="KAK7465060.1"/>
    <property type="molecule type" value="Genomic_DNA"/>
</dbReference>
<gene>
    <name evidence="2" type="ORF">BaRGS_00037757</name>
</gene>
<sequence>MIVYLRASDNNRVLGLFQEAQEKHGLPTRVRVLANLFWTRWKREYLQTLQTRSTWQQPQRNLCVGDIVLLQDDGTCRTDWRTAKVVETYPGDDGLVRKVRLLMATSQLDKQGKPLQQRTYLERPVYKLVVLLPSRTLM</sequence>
<dbReference type="AlphaFoldDB" id="A0ABD0J7S2"/>
<evidence type="ECO:0000313" key="3">
    <source>
        <dbReference type="Proteomes" id="UP001519460"/>
    </source>
</evidence>
<organism evidence="2 3">
    <name type="scientific">Batillaria attramentaria</name>
    <dbReference type="NCBI Taxonomy" id="370345"/>
    <lineage>
        <taxon>Eukaryota</taxon>
        <taxon>Metazoa</taxon>
        <taxon>Spiralia</taxon>
        <taxon>Lophotrochozoa</taxon>
        <taxon>Mollusca</taxon>
        <taxon>Gastropoda</taxon>
        <taxon>Caenogastropoda</taxon>
        <taxon>Sorbeoconcha</taxon>
        <taxon>Cerithioidea</taxon>
        <taxon>Batillariidae</taxon>
        <taxon>Batillaria</taxon>
    </lineage>
</organism>
<proteinExistence type="predicted"/>
<protein>
    <recommendedName>
        <fullName evidence="1">DUF5641 domain-containing protein</fullName>
    </recommendedName>
</protein>
<dbReference type="PANTHER" id="PTHR47331:SF5">
    <property type="entry name" value="RIBONUCLEASE H"/>
    <property type="match status" value="1"/>
</dbReference>
<accession>A0ABD0J7S2</accession>
<keyword evidence="3" id="KW-1185">Reference proteome</keyword>
<name>A0ABD0J7S2_9CAEN</name>
<dbReference type="InterPro" id="IPR040676">
    <property type="entry name" value="DUF5641"/>
</dbReference>
<dbReference type="Proteomes" id="UP001519460">
    <property type="component" value="Unassembled WGS sequence"/>
</dbReference>
<comment type="caution">
    <text evidence="2">The sequence shown here is derived from an EMBL/GenBank/DDBJ whole genome shotgun (WGS) entry which is preliminary data.</text>
</comment>
<dbReference type="Pfam" id="PF18701">
    <property type="entry name" value="DUF5641"/>
    <property type="match status" value="1"/>
</dbReference>
<dbReference type="PANTHER" id="PTHR47331">
    <property type="entry name" value="PHD-TYPE DOMAIN-CONTAINING PROTEIN"/>
    <property type="match status" value="1"/>
</dbReference>
<feature type="domain" description="DUF5641" evidence="1">
    <location>
        <begin position="30"/>
        <end position="130"/>
    </location>
</feature>